<dbReference type="HAMAP" id="MF_00636">
    <property type="entry name" value="RapZ_like"/>
    <property type="match status" value="1"/>
</dbReference>
<dbReference type="PANTHER" id="PTHR30448">
    <property type="entry name" value="RNASE ADAPTER PROTEIN RAPZ"/>
    <property type="match status" value="1"/>
</dbReference>
<evidence type="ECO:0000259" key="5">
    <source>
        <dbReference type="Pfam" id="PF03668"/>
    </source>
</evidence>
<feature type="binding site" evidence="4">
    <location>
        <begin position="8"/>
        <end position="15"/>
    </location>
    <ligand>
        <name>ATP</name>
        <dbReference type="ChEBI" id="CHEBI:30616"/>
    </ligand>
</feature>
<dbReference type="GO" id="GO:0005524">
    <property type="term" value="F:ATP binding"/>
    <property type="evidence" value="ECO:0007669"/>
    <property type="project" value="UniProtKB-UniRule"/>
</dbReference>
<evidence type="ECO:0000313" key="7">
    <source>
        <dbReference type="EMBL" id="RZO77556.1"/>
    </source>
</evidence>
<dbReference type="GO" id="GO:0005525">
    <property type="term" value="F:GTP binding"/>
    <property type="evidence" value="ECO:0007669"/>
    <property type="project" value="UniProtKB-UniRule"/>
</dbReference>
<evidence type="ECO:0000256" key="2">
    <source>
        <dbReference type="ARBA" id="ARBA00022840"/>
    </source>
</evidence>
<dbReference type="EMBL" id="SHAG01000002">
    <property type="protein sequence ID" value="RZO77556.1"/>
    <property type="molecule type" value="Genomic_DNA"/>
</dbReference>
<dbReference type="PANTHER" id="PTHR30448:SF0">
    <property type="entry name" value="RNASE ADAPTER PROTEIN RAPZ"/>
    <property type="match status" value="1"/>
</dbReference>
<sequence>MTLIIISGRSGSGKSTALHVLEDMGFYCIDNLPITLLKPLIKHHPIQPRVAVSIDARNIPEDLSHFPEILDTFDPSYVKAKVVYLDSSSSTLLKRFSETRRKHPLSDGNRDLQEALEFESTLLEPISNLSNLAIDTTLLSMHELRDIIKSRVASINHKFALLFQSFAYKNGVPIDADLVFDVRCLTNPHWKPNLRNLTGRHAPVKNFLQEQSEVVSMYNDILHYLESWLPKFEANNRSYMTVAIGCTGGQHRSVYIAEKLYYHFQDKWENVQIRHRELYKIK</sequence>
<protein>
    <submittedName>
        <fullName evidence="7">RNase adapter RapZ</fullName>
    </submittedName>
</protein>
<comment type="caution">
    <text evidence="7">The sequence shown here is derived from an EMBL/GenBank/DDBJ whole genome shotgun (WGS) entry which is preliminary data.</text>
</comment>
<dbReference type="InterPro" id="IPR053930">
    <property type="entry name" value="RapZ-like_N"/>
</dbReference>
<gene>
    <name evidence="7" type="primary">rapZ</name>
    <name evidence="7" type="ORF">EVA68_01405</name>
</gene>
<keyword evidence="2 4" id="KW-0067">ATP-binding</keyword>
<evidence type="ECO:0000256" key="1">
    <source>
        <dbReference type="ARBA" id="ARBA00022741"/>
    </source>
</evidence>
<organism evidence="7 8">
    <name type="scientific">OM182 bacterium</name>
    <dbReference type="NCBI Taxonomy" id="2510334"/>
    <lineage>
        <taxon>Bacteria</taxon>
        <taxon>Pseudomonadati</taxon>
        <taxon>Pseudomonadota</taxon>
        <taxon>Gammaproteobacteria</taxon>
        <taxon>OMG group</taxon>
        <taxon>OM182 clade</taxon>
    </lineage>
</organism>
<dbReference type="AlphaFoldDB" id="A0A520S4Z9"/>
<feature type="binding site" evidence="4">
    <location>
        <begin position="55"/>
        <end position="58"/>
    </location>
    <ligand>
        <name>GTP</name>
        <dbReference type="ChEBI" id="CHEBI:37565"/>
    </ligand>
</feature>
<dbReference type="InterPro" id="IPR027417">
    <property type="entry name" value="P-loop_NTPase"/>
</dbReference>
<dbReference type="NCBIfam" id="NF003828">
    <property type="entry name" value="PRK05416.1"/>
    <property type="match status" value="1"/>
</dbReference>
<evidence type="ECO:0000256" key="4">
    <source>
        <dbReference type="HAMAP-Rule" id="MF_00636"/>
    </source>
</evidence>
<dbReference type="InterPro" id="IPR053931">
    <property type="entry name" value="RapZ_C"/>
</dbReference>
<dbReference type="PIRSF" id="PIRSF005052">
    <property type="entry name" value="P-loopkin"/>
    <property type="match status" value="1"/>
</dbReference>
<evidence type="ECO:0000259" key="6">
    <source>
        <dbReference type="Pfam" id="PF22740"/>
    </source>
</evidence>
<dbReference type="Pfam" id="PF03668">
    <property type="entry name" value="RapZ-like_N"/>
    <property type="match status" value="1"/>
</dbReference>
<accession>A0A520S4Z9</accession>
<dbReference type="Gene3D" id="3.40.50.300">
    <property type="entry name" value="P-loop containing nucleotide triphosphate hydrolases"/>
    <property type="match status" value="1"/>
</dbReference>
<evidence type="ECO:0000256" key="3">
    <source>
        <dbReference type="ARBA" id="ARBA00023134"/>
    </source>
</evidence>
<feature type="domain" description="RapZ C-terminal" evidence="6">
    <location>
        <begin position="161"/>
        <end position="278"/>
    </location>
</feature>
<reference evidence="7 8" key="1">
    <citation type="submission" date="2019-02" db="EMBL/GenBank/DDBJ databases">
        <title>Prokaryotic population dynamics and viral predation in marine succession experiment using metagenomics: the confinement effect.</title>
        <authorList>
            <person name="Haro-Moreno J.M."/>
            <person name="Rodriguez-Valera F."/>
            <person name="Lopez-Perez M."/>
        </authorList>
    </citation>
    <scope>NUCLEOTIDE SEQUENCE [LARGE SCALE GENOMIC DNA]</scope>
    <source>
        <strain evidence="7">MED-G157</strain>
    </source>
</reference>
<feature type="domain" description="RapZ-like N-terminal" evidence="5">
    <location>
        <begin position="1"/>
        <end position="153"/>
    </location>
</feature>
<evidence type="ECO:0000313" key="8">
    <source>
        <dbReference type="Proteomes" id="UP000316199"/>
    </source>
</evidence>
<keyword evidence="3 4" id="KW-0342">GTP-binding</keyword>
<dbReference type="InterPro" id="IPR005337">
    <property type="entry name" value="RapZ-like"/>
</dbReference>
<dbReference type="SUPFAM" id="SSF52540">
    <property type="entry name" value="P-loop containing nucleoside triphosphate hydrolases"/>
    <property type="match status" value="1"/>
</dbReference>
<keyword evidence="1 4" id="KW-0547">Nucleotide-binding</keyword>
<name>A0A520S4Z9_9GAMM</name>
<dbReference type="Pfam" id="PF22740">
    <property type="entry name" value="PapZ_C"/>
    <property type="match status" value="1"/>
</dbReference>
<dbReference type="Proteomes" id="UP000316199">
    <property type="component" value="Unassembled WGS sequence"/>
</dbReference>
<proteinExistence type="inferred from homology"/>